<dbReference type="EMBL" id="GDKF01007106">
    <property type="protein sequence ID" value="JAT71516.1"/>
    <property type="molecule type" value="Transcribed_RNA"/>
</dbReference>
<evidence type="ECO:0000256" key="7">
    <source>
        <dbReference type="SAM" id="SignalP"/>
    </source>
</evidence>
<keyword evidence="4" id="KW-1015">Disulfide bond</keyword>
<proteinExistence type="predicted"/>
<feature type="region of interest" description="Disordered" evidence="5">
    <location>
        <begin position="1466"/>
        <end position="1559"/>
    </location>
</feature>
<evidence type="ECO:0000256" key="1">
    <source>
        <dbReference type="ARBA" id="ARBA00001913"/>
    </source>
</evidence>
<dbReference type="InterPro" id="IPR013320">
    <property type="entry name" value="ConA-like_dom_sf"/>
</dbReference>
<keyword evidence="6" id="KW-0472">Membrane</keyword>
<evidence type="ECO:0000256" key="5">
    <source>
        <dbReference type="SAM" id="MobiDB-lite"/>
    </source>
</evidence>
<protein>
    <recommendedName>
        <fullName evidence="9">LamG-like jellyroll fold domain-containing protein</fullName>
    </recommendedName>
</protein>
<gene>
    <name evidence="8" type="ORF">g.11159</name>
</gene>
<feature type="signal peptide" evidence="7">
    <location>
        <begin position="1"/>
        <end position="21"/>
    </location>
</feature>
<dbReference type="SUPFAM" id="SSF49899">
    <property type="entry name" value="Concanavalin A-like lectins/glucanases"/>
    <property type="match status" value="3"/>
</dbReference>
<dbReference type="InterPro" id="IPR051360">
    <property type="entry name" value="Neuronal_Pentraxin_Related"/>
</dbReference>
<keyword evidence="3" id="KW-0106">Calcium</keyword>
<keyword evidence="7" id="KW-0732">Signal</keyword>
<evidence type="ECO:0008006" key="9">
    <source>
        <dbReference type="Google" id="ProtNLM"/>
    </source>
</evidence>
<dbReference type="GO" id="GO:0046872">
    <property type="term" value="F:metal ion binding"/>
    <property type="evidence" value="ECO:0007669"/>
    <property type="project" value="UniProtKB-KW"/>
</dbReference>
<evidence type="ECO:0000256" key="2">
    <source>
        <dbReference type="ARBA" id="ARBA00022723"/>
    </source>
</evidence>
<feature type="transmembrane region" description="Helical" evidence="6">
    <location>
        <begin position="1400"/>
        <end position="1422"/>
    </location>
</feature>
<reference evidence="8" key="1">
    <citation type="submission" date="2015-08" db="EMBL/GenBank/DDBJ databases">
        <authorList>
            <person name="Babu N.S."/>
            <person name="Beckwith C.J."/>
            <person name="Beseler K.G."/>
            <person name="Brison A."/>
            <person name="Carone J.V."/>
            <person name="Caskin T.P."/>
            <person name="Diamond M."/>
            <person name="Durham M.E."/>
            <person name="Foxe J.M."/>
            <person name="Go M."/>
            <person name="Henderson B.A."/>
            <person name="Jones I.B."/>
            <person name="McGettigan J.A."/>
            <person name="Micheletti S.J."/>
            <person name="Nasrallah M.E."/>
            <person name="Ortiz D."/>
            <person name="Piller C.R."/>
            <person name="Privatt S.R."/>
            <person name="Schneider S.L."/>
            <person name="Sharp S."/>
            <person name="Smith T.C."/>
            <person name="Stanton J.D."/>
            <person name="Ullery H.E."/>
            <person name="Wilson R.J."/>
            <person name="Serrano M.G."/>
            <person name="Buck G."/>
            <person name="Lee V."/>
            <person name="Wang Y."/>
            <person name="Carvalho R."/>
            <person name="Voegtly L."/>
            <person name="Shi R."/>
            <person name="Duckworth R."/>
            <person name="Johnson A."/>
            <person name="Loviza R."/>
            <person name="Walstead R."/>
            <person name="Shah Z."/>
            <person name="Kiflezghi M."/>
            <person name="Wade K."/>
            <person name="Ball S.L."/>
            <person name="Bradley K.W."/>
            <person name="Asai D.J."/>
            <person name="Bowman C.A."/>
            <person name="Russell D.A."/>
            <person name="Pope W.H."/>
            <person name="Jacobs-Sera D."/>
            <person name="Hendrix R.W."/>
            <person name="Hatfull G.F."/>
        </authorList>
    </citation>
    <scope>NUCLEOTIDE SEQUENCE</scope>
</reference>
<comment type="cofactor">
    <cofactor evidence="1">
        <name>Ca(2+)</name>
        <dbReference type="ChEBI" id="CHEBI:29108"/>
    </cofactor>
</comment>
<evidence type="ECO:0000256" key="3">
    <source>
        <dbReference type="ARBA" id="ARBA00022837"/>
    </source>
</evidence>
<organism evidence="8">
    <name type="scientific">Auxenochlorella protothecoides</name>
    <name type="common">Green microalga</name>
    <name type="synonym">Chlorella protothecoides</name>
    <dbReference type="NCBI Taxonomy" id="3075"/>
    <lineage>
        <taxon>Eukaryota</taxon>
        <taxon>Viridiplantae</taxon>
        <taxon>Chlorophyta</taxon>
        <taxon>core chlorophytes</taxon>
        <taxon>Trebouxiophyceae</taxon>
        <taxon>Chlorellales</taxon>
        <taxon>Chlorellaceae</taxon>
        <taxon>Auxenochlorella</taxon>
    </lineage>
</organism>
<dbReference type="Gene3D" id="2.60.120.200">
    <property type="match status" value="3"/>
</dbReference>
<feature type="chain" id="PRO_5008901277" description="LamG-like jellyroll fold domain-containing protein" evidence="7">
    <location>
        <begin position="22"/>
        <end position="1559"/>
    </location>
</feature>
<evidence type="ECO:0000256" key="4">
    <source>
        <dbReference type="ARBA" id="ARBA00023157"/>
    </source>
</evidence>
<evidence type="ECO:0000256" key="6">
    <source>
        <dbReference type="SAM" id="Phobius"/>
    </source>
</evidence>
<dbReference type="PANTHER" id="PTHR19277">
    <property type="entry name" value="PENTRAXIN"/>
    <property type="match status" value="1"/>
</dbReference>
<keyword evidence="2" id="KW-0479">Metal-binding</keyword>
<name>A0A1D1ZX47_AUXPR</name>
<keyword evidence="6" id="KW-0812">Transmembrane</keyword>
<sequence length="1559" mass="162443">MARGAMLVVLLVCMAAPVCLARLSTRVLLQAASPAGNAFPAANAFFTLQDGDLASSVPLNAYRGSGTNVSWVTDPSFGTRVLQCDASLGSHVSIPGLSYGQAGPWALGVWARWNVTNGTASAYVLSQNKTTNVEASLDPNTVGLYLPELGNPSYGLVRAVVQDSTATHGNTSVPLFLDSNGCIADILCTNQKNFTLIEDTQDWHLLGLTTLPDGRRGFQLYIDGQLSAELPPGLYTDYKGGMHNASGGAPMDLTGDLVLCSRSDLDAERFFTGQLTQLMVWNQSLTAADWASLYSAGATYLAAPPASPATASPATTVAAAPGPPAAVSPPLTAAVAVVQGQPVCTPNGSVAGLSSLTACYAGYVCAPLPRAQLERFLPVYARLPEGRIGVCAYAPDGYRLPDPAAAPLPAVFYPLNSQTLQSFPLPLYAGVNSGAGVVTDPVFGAALRCDGQQADLVGLATPNYTTNGSLSVNVWMQVTNLTGGEFSYIFSQMGAVNNLSNSGWGPNQIQIYFPQRQHPAYGVVRAYARDSNDTYDGPQDQTWLDSDGYVSNNSARAAPSAALDGGWHMLTVTTMPPGRKGFRLYLDGLLVNEIRAGQTAVSSLGDVVGATAGLPMDLYPNAVLCTRADDPTSRQFDGRLANLGLYDVALTEDQVDALYLAVLPALRAADAAGAAAAPATESTIISLPGAGTNATSSQSQTTVKGNVCVFPALYQGNVVTECVQIAGVAYCQVEGRQWEECAGGSVSSPPAAASPAASADSAGVQRMTQAGERCQFPATFQGSLVTDCVSLNGVPVCQTSSGVWDTCAPLSPSTSPSPASASNTTAALKPRAVLSASGQACQLPLNYRGIAIDNCVSMGGGSWCWTEGVQGWASCANTTFVPPSGAVGSVNASVVPVPIIPIQNRWSTDGDMCILPTVQDGDLLDDCVQRNGTWSCLTNSGAWKACALSGDDQPMEEQGLLHVASRNTVGGDACLLPAVLNGYIFFDCVQYATEGSNVEICPIANSSWATCDPLSRAAPTVFDASVTLARTARGRVNQLCHVDPADNANENQGCLEDLVCVPLPQLNTTALDGLGYCHDSPQGGTFDLPAILRGEDMAPLAFYPLTGGGLETLTLPLYNGSSAGPVQLRWANDTNFGSVPDCMRADSDSITLSNVPFAATNGSFTINLWMRRPGNANLTGTQYQYLFSQASTPSSLVAQTNSIGIYLPDSEHPASGLVRVMVVDGTGDPTGNSANYLDSDGHVNDNEARNTSSPAQNVNDGNWHMITVSTHPNNSLGYSLYLDGRLAASMYDLMLDSKGLRIRASGGHPITSSDNIHLCARFDEADDRYYDGYLAHLMLFDHAVREEQVAQLYNAYAMSAPPGASPGSSVVTTAGEPSLFPPPAPPVQDTSSGGLSAGEIAGIVIGSLAGAALLAGAVAFALKSRKRRADKFERYAEDPAGLPPPGLPPSLMPAVLPGAYAAGTGGRHMEAEMSSSASSMKYDKEGEGGTPDSQNGGTKAGPTSWMTNPFSKEPDARAPSMTTSASGRSEVDIQAGKRSFGSFRKGPATVIVPPEGAHI</sequence>
<keyword evidence="6" id="KW-1133">Transmembrane helix</keyword>
<accession>A0A1D1ZX47</accession>
<dbReference type="PANTHER" id="PTHR19277:SF125">
    <property type="entry name" value="B6"/>
    <property type="match status" value="1"/>
</dbReference>
<evidence type="ECO:0000313" key="8">
    <source>
        <dbReference type="EMBL" id="JAT71516.1"/>
    </source>
</evidence>